<evidence type="ECO:0000313" key="2">
    <source>
        <dbReference type="EMBL" id="PAD21042.1"/>
    </source>
</evidence>
<accession>A0A268AA96</accession>
<sequence length="74" mass="8558">MYISPMLLHKAVEAFSDGEYLSELKYDGIRLTLSKWDGVVKLYTRHNNEVTSRFKELLDIDIPDGTVLSRLNLK</sequence>
<dbReference type="Proteomes" id="UP000216013">
    <property type="component" value="Unassembled WGS sequence"/>
</dbReference>
<name>A0A268AA96_9BACI</name>
<evidence type="ECO:0000259" key="1">
    <source>
        <dbReference type="Pfam" id="PF01068"/>
    </source>
</evidence>
<reference evidence="2 3" key="1">
    <citation type="submission" date="2017-07" db="EMBL/GenBank/DDBJ databases">
        <title>Isolation and whole genome analysis of endospore-forming bacteria from heroin.</title>
        <authorList>
            <person name="Kalinowski J."/>
            <person name="Ahrens B."/>
            <person name="Al-Dilaimi A."/>
            <person name="Winkler A."/>
            <person name="Wibberg D."/>
            <person name="Schleenbecker U."/>
            <person name="Ruckert C."/>
            <person name="Wolfel R."/>
            <person name="Grass G."/>
        </authorList>
    </citation>
    <scope>NUCLEOTIDE SEQUENCE [LARGE SCALE GENOMIC DNA]</scope>
    <source>
        <strain evidence="2 3">7528</strain>
    </source>
</reference>
<dbReference type="Gene3D" id="3.30.470.30">
    <property type="entry name" value="DNA ligase/mRNA capping enzyme"/>
    <property type="match status" value="1"/>
</dbReference>
<dbReference type="GO" id="GO:0003910">
    <property type="term" value="F:DNA ligase (ATP) activity"/>
    <property type="evidence" value="ECO:0007669"/>
    <property type="project" value="InterPro"/>
</dbReference>
<gene>
    <name evidence="2" type="ORF">CHH64_10860</name>
</gene>
<dbReference type="EMBL" id="NPBV01000018">
    <property type="protein sequence ID" value="PAD21042.1"/>
    <property type="molecule type" value="Genomic_DNA"/>
</dbReference>
<dbReference type="Pfam" id="PF01068">
    <property type="entry name" value="DNA_ligase_A_M"/>
    <property type="match status" value="1"/>
</dbReference>
<dbReference type="AlphaFoldDB" id="A0A268AA96"/>
<dbReference type="GO" id="GO:0006281">
    <property type="term" value="P:DNA repair"/>
    <property type="evidence" value="ECO:0007669"/>
    <property type="project" value="InterPro"/>
</dbReference>
<evidence type="ECO:0000313" key="3">
    <source>
        <dbReference type="Proteomes" id="UP000216013"/>
    </source>
</evidence>
<proteinExistence type="predicted"/>
<dbReference type="SUPFAM" id="SSF56091">
    <property type="entry name" value="DNA ligase/mRNA capping enzyme, catalytic domain"/>
    <property type="match status" value="1"/>
</dbReference>
<comment type="caution">
    <text evidence="2">The sequence shown here is derived from an EMBL/GenBank/DDBJ whole genome shotgun (WGS) entry which is preliminary data.</text>
</comment>
<dbReference type="InterPro" id="IPR012310">
    <property type="entry name" value="DNA_ligase_ATP-dep_cent"/>
</dbReference>
<dbReference type="GO" id="GO:0006310">
    <property type="term" value="P:DNA recombination"/>
    <property type="evidence" value="ECO:0007669"/>
    <property type="project" value="InterPro"/>
</dbReference>
<organism evidence="2 3">
    <name type="scientific">Terribacillus saccharophilus</name>
    <dbReference type="NCBI Taxonomy" id="361277"/>
    <lineage>
        <taxon>Bacteria</taxon>
        <taxon>Bacillati</taxon>
        <taxon>Bacillota</taxon>
        <taxon>Bacilli</taxon>
        <taxon>Bacillales</taxon>
        <taxon>Bacillaceae</taxon>
        <taxon>Terribacillus</taxon>
    </lineage>
</organism>
<protein>
    <recommendedName>
        <fullName evidence="1">ATP-dependent DNA ligase family profile domain-containing protein</fullName>
    </recommendedName>
</protein>
<feature type="domain" description="ATP-dependent DNA ligase family profile" evidence="1">
    <location>
        <begin position="8"/>
        <end position="58"/>
    </location>
</feature>
<dbReference type="GO" id="GO:0005524">
    <property type="term" value="F:ATP binding"/>
    <property type="evidence" value="ECO:0007669"/>
    <property type="project" value="InterPro"/>
</dbReference>